<name>A0A5C6VWL2_9BACI</name>
<dbReference type="Proteomes" id="UP000321363">
    <property type="component" value="Unassembled WGS sequence"/>
</dbReference>
<evidence type="ECO:0000313" key="1">
    <source>
        <dbReference type="EMBL" id="TXC89651.1"/>
    </source>
</evidence>
<dbReference type="PANTHER" id="PTHR41263">
    <property type="entry name" value="ASPARTYL-PHOSPHATE PHOSPHATASE YISI"/>
    <property type="match status" value="1"/>
</dbReference>
<dbReference type="OrthoDB" id="2973153at2"/>
<dbReference type="SUPFAM" id="SSF140500">
    <property type="entry name" value="BAS1536-like"/>
    <property type="match status" value="1"/>
</dbReference>
<proteinExistence type="predicted"/>
<dbReference type="InterPro" id="IPR018540">
    <property type="entry name" value="Spo0E-like"/>
</dbReference>
<dbReference type="AlphaFoldDB" id="A0A5C6VWL2"/>
<dbReference type="Pfam" id="PF09388">
    <property type="entry name" value="SpoOE-like"/>
    <property type="match status" value="1"/>
</dbReference>
<sequence length="49" mass="5801">MIVNEIEQKRKTLLRMAKRYGLNSKETVRCSQELDVLLLKQIKQINAKK</sequence>
<dbReference type="EMBL" id="VOQF01000008">
    <property type="protein sequence ID" value="TXC89651.1"/>
    <property type="molecule type" value="Genomic_DNA"/>
</dbReference>
<evidence type="ECO:0000313" key="2">
    <source>
        <dbReference type="Proteomes" id="UP000321363"/>
    </source>
</evidence>
<protein>
    <submittedName>
        <fullName evidence="1">Aspartyl-phosphate phosphatase Spo0E family protein</fullName>
    </submittedName>
</protein>
<organism evidence="1 2">
    <name type="scientific">Metabacillus litoralis</name>
    <dbReference type="NCBI Taxonomy" id="152268"/>
    <lineage>
        <taxon>Bacteria</taxon>
        <taxon>Bacillati</taxon>
        <taxon>Bacillota</taxon>
        <taxon>Bacilli</taxon>
        <taxon>Bacillales</taxon>
        <taxon>Bacillaceae</taxon>
        <taxon>Metabacillus</taxon>
    </lineage>
</organism>
<comment type="caution">
    <text evidence="1">The sequence shown here is derived from an EMBL/GenBank/DDBJ whole genome shotgun (WGS) entry which is preliminary data.</text>
</comment>
<dbReference type="GO" id="GO:0046983">
    <property type="term" value="F:protein dimerization activity"/>
    <property type="evidence" value="ECO:0007669"/>
    <property type="project" value="InterPro"/>
</dbReference>
<reference evidence="1 2" key="1">
    <citation type="journal article" date="2005" name="Int. J. Syst. Evol. Microbiol.">
        <title>Bacillus litoralis sp. nov., isolated from a tidal flat of the Yellow Sea in Korea.</title>
        <authorList>
            <person name="Yoon J.H."/>
            <person name="Oh T.K."/>
        </authorList>
    </citation>
    <scope>NUCLEOTIDE SEQUENCE [LARGE SCALE GENOMIC DNA]</scope>
    <source>
        <strain evidence="1 2">SW-211</strain>
    </source>
</reference>
<gene>
    <name evidence="1" type="ORF">FS935_14870</name>
</gene>
<dbReference type="PANTHER" id="PTHR41263:SF1">
    <property type="entry name" value="ASPARTYL-PHOSPHATE PHOSPHATASE YISI"/>
    <property type="match status" value="1"/>
</dbReference>
<dbReference type="Gene3D" id="4.10.280.10">
    <property type="entry name" value="Helix-loop-helix DNA-binding domain"/>
    <property type="match status" value="1"/>
</dbReference>
<dbReference type="InterPro" id="IPR036638">
    <property type="entry name" value="HLH_DNA-bd_sf"/>
</dbReference>
<dbReference type="InterPro" id="IPR053028">
    <property type="entry name" value="Spo0E-like_phosphatase"/>
</dbReference>
<dbReference type="InterPro" id="IPR037208">
    <property type="entry name" value="Spo0E-like_sf"/>
</dbReference>
<dbReference type="GO" id="GO:0043937">
    <property type="term" value="P:regulation of sporulation"/>
    <property type="evidence" value="ECO:0007669"/>
    <property type="project" value="InterPro"/>
</dbReference>
<accession>A0A5C6VWL2</accession>
<keyword evidence="2" id="KW-1185">Reference proteome</keyword>
<dbReference type="RefSeq" id="WP_146949450.1">
    <property type="nucleotide sequence ID" value="NZ_VOQF01000008.1"/>
</dbReference>